<evidence type="ECO:0000313" key="3">
    <source>
        <dbReference type="Proteomes" id="UP000266385"/>
    </source>
</evidence>
<comment type="caution">
    <text evidence="2">The sequence shown here is derived from an EMBL/GenBank/DDBJ whole genome shotgun (WGS) entry which is preliminary data.</text>
</comment>
<feature type="transmembrane region" description="Helical" evidence="1">
    <location>
        <begin position="44"/>
        <end position="64"/>
    </location>
</feature>
<feature type="transmembrane region" description="Helical" evidence="1">
    <location>
        <begin position="120"/>
        <end position="147"/>
    </location>
</feature>
<evidence type="ECO:0000256" key="1">
    <source>
        <dbReference type="SAM" id="Phobius"/>
    </source>
</evidence>
<reference evidence="2 3" key="1">
    <citation type="submission" date="2018-08" db="EMBL/GenBank/DDBJ databases">
        <title>Henriciella mobilis sp. nov., isolated from seawater.</title>
        <authorList>
            <person name="Cheng H."/>
            <person name="Wu Y.-H."/>
            <person name="Xu X.-W."/>
            <person name="Guo L.-L."/>
        </authorList>
    </citation>
    <scope>NUCLEOTIDE SEQUENCE [LARGE SCALE GENOMIC DNA]</scope>
    <source>
        <strain evidence="2 3">JN25</strain>
    </source>
</reference>
<dbReference type="Pfam" id="PF20108">
    <property type="entry name" value="DUF6498"/>
    <property type="match status" value="1"/>
</dbReference>
<feature type="transmembrane region" description="Helical" evidence="1">
    <location>
        <begin position="76"/>
        <end position="100"/>
    </location>
</feature>
<dbReference type="AlphaFoldDB" id="A0A399RK01"/>
<sequence length="232" mass="25728">MLNWLRPQALAETYRDPVSWAILAVDLFPVYAVLQFGWDATALVFLYWLENVIIGAITLLRMLATSLRAGPFGVAGMLFIGPFFTVHYGMFCFVHGIFLAAFSAISQGSDDAPFMDPVSLIQFALGTGAHMALFAGVIVALQLFLFFRDFIARGEWRESDVMVEMTRPYGRVVVLHVALFVGFGVMIALGQPMLGVLGLIALKALWGMYQAHRRHIQPQLESAEKVDEPSPI</sequence>
<organism evidence="2 3">
    <name type="scientific">Henriciella mobilis</name>
    <dbReference type="NCBI Taxonomy" id="2305467"/>
    <lineage>
        <taxon>Bacteria</taxon>
        <taxon>Pseudomonadati</taxon>
        <taxon>Pseudomonadota</taxon>
        <taxon>Alphaproteobacteria</taxon>
        <taxon>Hyphomonadales</taxon>
        <taxon>Hyphomonadaceae</taxon>
        <taxon>Henriciella</taxon>
    </lineage>
</organism>
<evidence type="ECO:0000313" key="2">
    <source>
        <dbReference type="EMBL" id="RIJ30664.1"/>
    </source>
</evidence>
<keyword evidence="3" id="KW-1185">Reference proteome</keyword>
<dbReference type="InterPro" id="IPR045466">
    <property type="entry name" value="DUF6498"/>
</dbReference>
<dbReference type="EMBL" id="QWFX01000006">
    <property type="protein sequence ID" value="RIJ30664.1"/>
    <property type="molecule type" value="Genomic_DNA"/>
</dbReference>
<protein>
    <submittedName>
        <fullName evidence="2">Uncharacterized protein</fullName>
    </submittedName>
</protein>
<keyword evidence="1" id="KW-0472">Membrane</keyword>
<dbReference type="RefSeq" id="WP_119375972.1">
    <property type="nucleotide sequence ID" value="NZ_QWFX01000006.1"/>
</dbReference>
<dbReference type="OrthoDB" id="278054at2"/>
<name>A0A399RK01_9PROT</name>
<keyword evidence="1" id="KW-0812">Transmembrane</keyword>
<proteinExistence type="predicted"/>
<gene>
    <name evidence="2" type="ORF">D1223_08590</name>
</gene>
<feature type="transmembrane region" description="Helical" evidence="1">
    <location>
        <begin position="168"/>
        <end position="187"/>
    </location>
</feature>
<dbReference type="Proteomes" id="UP000266385">
    <property type="component" value="Unassembled WGS sequence"/>
</dbReference>
<keyword evidence="1" id="KW-1133">Transmembrane helix</keyword>
<accession>A0A399RK01</accession>